<dbReference type="EMBL" id="UINC01218828">
    <property type="protein sequence ID" value="SVE46019.1"/>
    <property type="molecule type" value="Genomic_DNA"/>
</dbReference>
<organism evidence="1">
    <name type="scientific">marine metagenome</name>
    <dbReference type="NCBI Taxonomy" id="408172"/>
    <lineage>
        <taxon>unclassified sequences</taxon>
        <taxon>metagenomes</taxon>
        <taxon>ecological metagenomes</taxon>
    </lineage>
</organism>
<evidence type="ECO:0000313" key="2">
    <source>
        <dbReference type="EMBL" id="SVE46019.1"/>
    </source>
</evidence>
<feature type="non-terminal residue" evidence="1">
    <location>
        <position position="22"/>
    </location>
</feature>
<evidence type="ECO:0000313" key="1">
    <source>
        <dbReference type="EMBL" id="SVA46631.1"/>
    </source>
</evidence>
<dbReference type="EMBL" id="UINC01010490">
    <property type="protein sequence ID" value="SVA46631.1"/>
    <property type="molecule type" value="Genomic_DNA"/>
</dbReference>
<reference evidence="1" key="1">
    <citation type="submission" date="2018-05" db="EMBL/GenBank/DDBJ databases">
        <authorList>
            <person name="Lanie J.A."/>
            <person name="Ng W.-L."/>
            <person name="Kazmierczak K.M."/>
            <person name="Andrzejewski T.M."/>
            <person name="Davidsen T.M."/>
            <person name="Wayne K.J."/>
            <person name="Tettelin H."/>
            <person name="Glass J.I."/>
            <person name="Rusch D."/>
            <person name="Podicherti R."/>
            <person name="Tsui H.-C.T."/>
            <person name="Winkler M.E."/>
        </authorList>
    </citation>
    <scope>NUCLEOTIDE SEQUENCE</scope>
</reference>
<gene>
    <name evidence="2" type="ORF">METZ01_LOCUS498873</name>
    <name evidence="1" type="ORF">METZ01_LOCUS99485</name>
</gene>
<proteinExistence type="predicted"/>
<name>A0A381W2N9_9ZZZZ</name>
<dbReference type="AlphaFoldDB" id="A0A381W2N9"/>
<accession>A0A381W2N9</accession>
<sequence length="22" mass="2333">MDLVDEQLQNSKTIAVVGLSGD</sequence>
<protein>
    <submittedName>
        <fullName evidence="1">Uncharacterized protein</fullName>
    </submittedName>
</protein>